<feature type="domain" description="Cytochrome c" evidence="10">
    <location>
        <begin position="31"/>
        <end position="123"/>
    </location>
</feature>
<evidence type="ECO:0000256" key="1">
    <source>
        <dbReference type="ARBA" id="ARBA00001926"/>
    </source>
</evidence>
<accession>A0A1T5DYI8</accession>
<evidence type="ECO:0000259" key="10">
    <source>
        <dbReference type="PROSITE" id="PS51007"/>
    </source>
</evidence>
<evidence type="ECO:0000256" key="8">
    <source>
        <dbReference type="PROSITE-ProRule" id="PRU00433"/>
    </source>
</evidence>
<protein>
    <submittedName>
        <fullName evidence="11">Cytochrome c oxidase cbb3-type subunit 3</fullName>
    </submittedName>
</protein>
<dbReference type="Proteomes" id="UP000190044">
    <property type="component" value="Unassembled WGS sequence"/>
</dbReference>
<dbReference type="OrthoDB" id="335174at2"/>
<dbReference type="EMBL" id="FUYP01000017">
    <property type="protein sequence ID" value="SKB76609.1"/>
    <property type="molecule type" value="Genomic_DNA"/>
</dbReference>
<evidence type="ECO:0000313" key="12">
    <source>
        <dbReference type="Proteomes" id="UP000190044"/>
    </source>
</evidence>
<sequence length="129" mass="13449">MIRFGIAALGLVALTGAIATHQPATAGSESPKIAASAHLYDIYCAQCHGVQRNGKGVNTVGLSVQPRDHSDTAGMSSLPRDQMIKAISEGGGSVNKSALMPAWSAVLSKEQIEDMADYLIYVCKCGTAQ</sequence>
<evidence type="ECO:0000256" key="4">
    <source>
        <dbReference type="ARBA" id="ARBA00022660"/>
    </source>
</evidence>
<evidence type="ECO:0000256" key="5">
    <source>
        <dbReference type="ARBA" id="ARBA00022723"/>
    </source>
</evidence>
<keyword evidence="9" id="KW-0732">Signal</keyword>
<keyword evidence="5 8" id="KW-0479">Metal-binding</keyword>
<dbReference type="Pfam" id="PF13442">
    <property type="entry name" value="Cytochrome_CBB3"/>
    <property type="match status" value="1"/>
</dbReference>
<evidence type="ECO:0000256" key="2">
    <source>
        <dbReference type="ARBA" id="ARBA00022448"/>
    </source>
</evidence>
<feature type="signal peptide" evidence="9">
    <location>
        <begin position="1"/>
        <end position="26"/>
    </location>
</feature>
<dbReference type="GO" id="GO:0005506">
    <property type="term" value="F:iron ion binding"/>
    <property type="evidence" value="ECO:0007669"/>
    <property type="project" value="InterPro"/>
</dbReference>
<dbReference type="InterPro" id="IPR036909">
    <property type="entry name" value="Cyt_c-like_dom_sf"/>
</dbReference>
<dbReference type="Gene3D" id="1.10.760.10">
    <property type="entry name" value="Cytochrome c-like domain"/>
    <property type="match status" value="1"/>
</dbReference>
<keyword evidence="2" id="KW-0813">Transport</keyword>
<keyword evidence="7 8" id="KW-0408">Iron</keyword>
<evidence type="ECO:0000256" key="6">
    <source>
        <dbReference type="ARBA" id="ARBA00022982"/>
    </source>
</evidence>
<dbReference type="SUPFAM" id="SSF46626">
    <property type="entry name" value="Cytochrome c"/>
    <property type="match status" value="1"/>
</dbReference>
<reference evidence="12" key="1">
    <citation type="submission" date="2017-02" db="EMBL/GenBank/DDBJ databases">
        <authorList>
            <person name="Varghese N."/>
            <person name="Submissions S."/>
        </authorList>
    </citation>
    <scope>NUCLEOTIDE SEQUENCE [LARGE SCALE GENOMIC DNA]</scope>
    <source>
        <strain evidence="12">R11H</strain>
    </source>
</reference>
<dbReference type="PROSITE" id="PS51007">
    <property type="entry name" value="CYTC"/>
    <property type="match status" value="1"/>
</dbReference>
<dbReference type="AlphaFoldDB" id="A0A1T5DYI8"/>
<dbReference type="RefSeq" id="WP_079639325.1">
    <property type="nucleotide sequence ID" value="NZ_FUYP01000017.1"/>
</dbReference>
<name>A0A1T5DYI8_9SPHN</name>
<evidence type="ECO:0000256" key="9">
    <source>
        <dbReference type="SAM" id="SignalP"/>
    </source>
</evidence>
<feature type="chain" id="PRO_5013250665" evidence="9">
    <location>
        <begin position="27"/>
        <end position="129"/>
    </location>
</feature>
<gene>
    <name evidence="11" type="ORF">SAMN06295937_101754</name>
</gene>
<evidence type="ECO:0000256" key="7">
    <source>
        <dbReference type="ARBA" id="ARBA00023004"/>
    </source>
</evidence>
<keyword evidence="3 8" id="KW-0349">Heme</keyword>
<dbReference type="InterPro" id="IPR009056">
    <property type="entry name" value="Cyt_c-like_dom"/>
</dbReference>
<dbReference type="GO" id="GO:0020037">
    <property type="term" value="F:heme binding"/>
    <property type="evidence" value="ECO:0007669"/>
    <property type="project" value="InterPro"/>
</dbReference>
<organism evidence="11 12">
    <name type="scientific">Sphingopyxis flava</name>
    <dbReference type="NCBI Taxonomy" id="1507287"/>
    <lineage>
        <taxon>Bacteria</taxon>
        <taxon>Pseudomonadati</taxon>
        <taxon>Pseudomonadota</taxon>
        <taxon>Alphaproteobacteria</taxon>
        <taxon>Sphingomonadales</taxon>
        <taxon>Sphingomonadaceae</taxon>
        <taxon>Sphingopyxis</taxon>
    </lineage>
</organism>
<keyword evidence="6" id="KW-0249">Electron transport</keyword>
<comment type="cofactor">
    <cofactor evidence="1">
        <name>heme c</name>
        <dbReference type="ChEBI" id="CHEBI:61717"/>
    </cofactor>
</comment>
<keyword evidence="12" id="KW-1185">Reference proteome</keyword>
<keyword evidence="4" id="KW-0679">Respiratory chain</keyword>
<evidence type="ECO:0000313" key="11">
    <source>
        <dbReference type="EMBL" id="SKB76609.1"/>
    </source>
</evidence>
<dbReference type="PRINTS" id="PR00605">
    <property type="entry name" value="CYTCHROMECIC"/>
</dbReference>
<dbReference type="GO" id="GO:0009055">
    <property type="term" value="F:electron transfer activity"/>
    <property type="evidence" value="ECO:0007669"/>
    <property type="project" value="InterPro"/>
</dbReference>
<evidence type="ECO:0000256" key="3">
    <source>
        <dbReference type="ARBA" id="ARBA00022617"/>
    </source>
</evidence>
<proteinExistence type="predicted"/>
<dbReference type="InterPro" id="IPR008168">
    <property type="entry name" value="Cyt_C_IC"/>
</dbReference>